<keyword evidence="21" id="KW-0808">Transferase</keyword>
<protein>
    <recommendedName>
        <fullName evidence="17">Epidermal growth factor receptor kinase substrate 8</fullName>
    </recommendedName>
</protein>
<dbReference type="Pfam" id="PF08416">
    <property type="entry name" value="PTB"/>
    <property type="match status" value="1"/>
</dbReference>
<evidence type="ECO:0000256" key="15">
    <source>
        <dbReference type="ARBA" id="ARBA00023273"/>
    </source>
</evidence>
<comment type="similarity">
    <text evidence="5">Belongs to the EPS8 family.</text>
</comment>
<evidence type="ECO:0000256" key="10">
    <source>
        <dbReference type="ARBA" id="ARBA00022599"/>
    </source>
</evidence>
<evidence type="ECO:0000256" key="16">
    <source>
        <dbReference type="ARBA" id="ARBA00034102"/>
    </source>
</evidence>
<evidence type="ECO:0000256" key="2">
    <source>
        <dbReference type="ARBA" id="ARBA00004624"/>
    </source>
</evidence>
<evidence type="ECO:0000256" key="7">
    <source>
        <dbReference type="ARBA" id="ARBA00022475"/>
    </source>
</evidence>
<dbReference type="FunFam" id="1.10.150.50:FF:000023">
    <property type="entry name" value="Epidermal growth factor receptor kinase substrate 8"/>
    <property type="match status" value="1"/>
</dbReference>
<dbReference type="FunFam" id="2.30.30.40:FF:000071">
    <property type="entry name" value="Epidermal growth factor receptor kinase substrate 8"/>
    <property type="match status" value="1"/>
</dbReference>
<feature type="region of interest" description="Disordered" evidence="19">
    <location>
        <begin position="1"/>
        <end position="20"/>
    </location>
</feature>
<keyword evidence="8" id="KW-0963">Cytoplasm</keyword>
<dbReference type="InterPro" id="IPR036028">
    <property type="entry name" value="SH3-like_dom_sf"/>
</dbReference>
<feature type="compositionally biased region" description="Basic and acidic residues" evidence="19">
    <location>
        <begin position="657"/>
        <end position="673"/>
    </location>
</feature>
<dbReference type="InterPro" id="IPR033928">
    <property type="entry name" value="EPS8_PTB"/>
</dbReference>
<dbReference type="GO" id="GO:1900029">
    <property type="term" value="P:positive regulation of ruffle assembly"/>
    <property type="evidence" value="ECO:0007669"/>
    <property type="project" value="TreeGrafter"/>
</dbReference>
<dbReference type="GO" id="GO:0032587">
    <property type="term" value="C:ruffle membrane"/>
    <property type="evidence" value="ECO:0007669"/>
    <property type="project" value="UniProtKB-SubCell"/>
</dbReference>
<dbReference type="GO" id="GO:0032420">
    <property type="term" value="C:stereocilium"/>
    <property type="evidence" value="ECO:0007669"/>
    <property type="project" value="UniProtKB-SubCell"/>
</dbReference>
<dbReference type="InterPro" id="IPR039801">
    <property type="entry name" value="EPS8-like"/>
</dbReference>
<evidence type="ECO:0000256" key="1">
    <source>
        <dbReference type="ARBA" id="ARBA00004544"/>
    </source>
</evidence>
<dbReference type="InterPro" id="IPR006020">
    <property type="entry name" value="PTB/PI_dom"/>
</dbReference>
<keyword evidence="21" id="KW-0418">Kinase</keyword>
<evidence type="ECO:0000256" key="4">
    <source>
        <dbReference type="ARBA" id="ARBA00004645"/>
    </source>
</evidence>
<reference evidence="21 22" key="1">
    <citation type="submission" date="2019-09" db="EMBL/GenBank/DDBJ databases">
        <title>Bird 10,000 Genomes (B10K) Project - Family phase.</title>
        <authorList>
            <person name="Zhang G."/>
        </authorList>
    </citation>
    <scope>NUCLEOTIDE SEQUENCE [LARGE SCALE GENOMIC DNA]</scope>
    <source>
        <strain evidence="21">B10K-DU-001-65</strain>
        <tissue evidence="21">Muscle</tissue>
    </source>
</reference>
<dbReference type="Gene3D" id="1.10.150.50">
    <property type="entry name" value="Transcription Factor, Ets-1"/>
    <property type="match status" value="1"/>
</dbReference>
<dbReference type="GO" id="GO:0035023">
    <property type="term" value="P:regulation of Rho protein signal transduction"/>
    <property type="evidence" value="ECO:0007669"/>
    <property type="project" value="TreeGrafter"/>
</dbReference>
<dbReference type="Gene3D" id="2.30.29.30">
    <property type="entry name" value="Pleckstrin-homology domain (PH domain)/Phosphotyrosine-binding domain (PTB)"/>
    <property type="match status" value="1"/>
</dbReference>
<feature type="compositionally biased region" description="Pro residues" evidence="19">
    <location>
        <begin position="600"/>
        <end position="619"/>
    </location>
</feature>
<dbReference type="SUPFAM" id="SSF50044">
    <property type="entry name" value="SH3-domain"/>
    <property type="match status" value="1"/>
</dbReference>
<dbReference type="CDD" id="cd01210">
    <property type="entry name" value="PTB_EPS8"/>
    <property type="match status" value="1"/>
</dbReference>
<dbReference type="InterPro" id="IPR055093">
    <property type="entry name" value="EPS8_2nd"/>
</dbReference>
<keyword evidence="7" id="KW-1003">Cell membrane</keyword>
<evidence type="ECO:0000256" key="12">
    <source>
        <dbReference type="ARBA" id="ARBA00023018"/>
    </source>
</evidence>
<evidence type="ECO:0000256" key="8">
    <source>
        <dbReference type="ARBA" id="ARBA00022490"/>
    </source>
</evidence>
<feature type="region of interest" description="Disordered" evidence="19">
    <location>
        <begin position="633"/>
        <end position="675"/>
    </location>
</feature>
<feature type="non-terminal residue" evidence="21">
    <location>
        <position position="1"/>
    </location>
</feature>
<dbReference type="SUPFAM" id="SSF47769">
    <property type="entry name" value="SAM/Pointed domain"/>
    <property type="match status" value="1"/>
</dbReference>
<dbReference type="GO" id="GO:0014069">
    <property type="term" value="C:postsynaptic density"/>
    <property type="evidence" value="ECO:0007669"/>
    <property type="project" value="UniProtKB-ARBA"/>
</dbReference>
<dbReference type="GO" id="GO:0098978">
    <property type="term" value="C:glutamatergic synapse"/>
    <property type="evidence" value="ECO:0007669"/>
    <property type="project" value="UniProtKB-ARBA"/>
</dbReference>
<dbReference type="CDD" id="cd09540">
    <property type="entry name" value="SAM_EPS8-like"/>
    <property type="match status" value="1"/>
</dbReference>
<dbReference type="Pfam" id="PF22975">
    <property type="entry name" value="EPS8_2nd"/>
    <property type="match status" value="1"/>
</dbReference>
<accession>A0A7K5RL25</accession>
<dbReference type="EMBL" id="VYXG01002539">
    <property type="protein sequence ID" value="NWT80437.1"/>
    <property type="molecule type" value="Genomic_DNA"/>
</dbReference>
<dbReference type="Pfam" id="PF00018">
    <property type="entry name" value="SH3_1"/>
    <property type="match status" value="1"/>
</dbReference>
<evidence type="ECO:0000256" key="13">
    <source>
        <dbReference type="ARBA" id="ARBA00023136"/>
    </source>
</evidence>
<organism evidence="21 22">
    <name type="scientific">Lanius ludovicianus</name>
    <name type="common">Loggerhead shrike</name>
    <dbReference type="NCBI Taxonomy" id="28713"/>
    <lineage>
        <taxon>Eukaryota</taxon>
        <taxon>Metazoa</taxon>
        <taxon>Chordata</taxon>
        <taxon>Craniata</taxon>
        <taxon>Vertebrata</taxon>
        <taxon>Euteleostomi</taxon>
        <taxon>Archelosauria</taxon>
        <taxon>Archosauria</taxon>
        <taxon>Dinosauria</taxon>
        <taxon>Saurischia</taxon>
        <taxon>Theropoda</taxon>
        <taxon>Coelurosauria</taxon>
        <taxon>Aves</taxon>
        <taxon>Neognathae</taxon>
        <taxon>Neoaves</taxon>
        <taxon>Telluraves</taxon>
        <taxon>Australaves</taxon>
        <taxon>Passeriformes</taxon>
        <taxon>Corvoidea</taxon>
        <taxon>Laniidae</taxon>
        <taxon>Lanius</taxon>
    </lineage>
</organism>
<dbReference type="InterPro" id="IPR011993">
    <property type="entry name" value="PH-like_dom_sf"/>
</dbReference>
<dbReference type="InterPro" id="IPR013625">
    <property type="entry name" value="PTB"/>
</dbReference>
<dbReference type="GO" id="GO:0031982">
    <property type="term" value="C:vesicle"/>
    <property type="evidence" value="ECO:0007669"/>
    <property type="project" value="TreeGrafter"/>
</dbReference>
<feature type="compositionally biased region" description="Low complexity" evidence="19">
    <location>
        <begin position="636"/>
        <end position="653"/>
    </location>
</feature>
<evidence type="ECO:0000256" key="17">
    <source>
        <dbReference type="ARBA" id="ARBA00068628"/>
    </source>
</evidence>
<keyword evidence="10" id="KW-0771">Synaptosome</keyword>
<dbReference type="PROSITE" id="PS50002">
    <property type="entry name" value="SH3"/>
    <property type="match status" value="1"/>
</dbReference>
<evidence type="ECO:0000256" key="9">
    <source>
        <dbReference type="ARBA" id="ARBA00022553"/>
    </source>
</evidence>
<keyword evidence="11" id="KW-0832">Ubl conjugation</keyword>
<keyword evidence="13" id="KW-0472">Membrane</keyword>
<dbReference type="AlphaFoldDB" id="A0A7K5RL25"/>
<dbReference type="CDD" id="cd11764">
    <property type="entry name" value="SH3_Eps8"/>
    <property type="match status" value="1"/>
</dbReference>
<comment type="subcellular location">
    <subcellularLocation>
        <location evidence="2">Cell projection</location>
        <location evidence="2">Growth cone</location>
    </subcellularLocation>
    <subcellularLocation>
        <location evidence="3">Cell projection</location>
        <location evidence="3">Ruffle membrane</location>
    </subcellularLocation>
    <subcellularLocation>
        <location evidence="4">Cell projection</location>
        <location evidence="4">Stereocilium</location>
    </subcellularLocation>
    <subcellularLocation>
        <location evidence="1">Cytoplasm</location>
        <location evidence="1">Cell cortex</location>
    </subcellularLocation>
    <subcellularLocation>
        <location evidence="16">Synapse</location>
        <location evidence="16">Synaptosome</location>
    </subcellularLocation>
</comment>
<feature type="compositionally biased region" description="Basic residues" evidence="19">
    <location>
        <begin position="279"/>
        <end position="289"/>
    </location>
</feature>
<sequence length="808" mass="90157">SGYGSPTFAQAEREQNSRTSAKALYEQRKNYARDSVSSISETSQYHVEHLTTFVLDRKEAMITVDDGIRKLKLLDAKGKVWTQDMILQVDDKAVSLVDLESKNELENFPLSTIQHCQAVMNACNYNSILALICKEPTQNKPDLHLFQCDEIKATLIHEDIESAISDSKSGKQKKRLETLRMISKADSAIPPPPRAPAPVPPGTITQVDVRSRVAAWSAWASEQGDYEKHRQYHEQEETAEMIAARIDRDVQILNHILDDIEYFVTKLQKAAEAFAELSKRKKTKKSKKKGPGEGVLTLRAKPPPPDEFVDCFQKFKHGFNLLAKLKFHIQNPSAADLVHFLFTPLHMVVQTTGGPELAGTVLSPLLTKDTIEFLRYTVTSEEGQLWMSLGDSWTKARAEWPKDHFIPPYVPRFRNGWEPPLLNFMGAPKEQELNHLAESVANVAEQQRKQEMKRLSSEPPGIPDYPPADGYAFSNTVYKRGPLLDQGAAVAAFKQTVSRHVDRNYEAHNKAQSKKYAKCKYEFVARNNSELSVMKEEIVEILDDRKQWWKVQNKSGSTGFVPNNILDPLRNAEGGQGWPEPAYTRTIQKQRTDYGAKQPDPVPATPSPPPTPAPVPVAVPLPPSAPAPIPVPVPKAPAAVSRQSSTSSDSGGSVARDTQRQKQIPVDRRKSQMEEVQDELVHRLTIGRSAAQRKFHVPRPNIPVVNITYDSSPEDVKAWLQSKGFNPVTVNSLGVLTGAQLFSLNKEELRTVCPEGSRVYSQITVQKSALEANSGSSELQEIMRRRQEKISATATDSGVESFDEGSSH</sequence>
<dbReference type="PANTHER" id="PTHR12287">
    <property type="entry name" value="EPIDERMAL GROWTH FACTOR RECEPTOR KINASE SUBSTRATE EPS8-RELATED PROTEIN"/>
    <property type="match status" value="1"/>
</dbReference>
<dbReference type="SUPFAM" id="SSF50729">
    <property type="entry name" value="PH domain-like"/>
    <property type="match status" value="1"/>
</dbReference>
<dbReference type="InterPro" id="IPR035462">
    <property type="entry name" value="Eps8_SH3"/>
</dbReference>
<keyword evidence="12" id="KW-0770">Synapse</keyword>
<dbReference type="InterPro" id="IPR041418">
    <property type="entry name" value="SAM_3"/>
</dbReference>
<dbReference type="Proteomes" id="UP000547499">
    <property type="component" value="Unassembled WGS sequence"/>
</dbReference>
<keyword evidence="6 18" id="KW-0728">SH3 domain</keyword>
<dbReference type="FunFam" id="2.30.29.30:FF:000174">
    <property type="entry name" value="epidermal growth factor receptor kinase substrate 8"/>
    <property type="match status" value="1"/>
</dbReference>
<proteinExistence type="inferred from homology"/>
<dbReference type="Pfam" id="PF18016">
    <property type="entry name" value="SAM_3"/>
    <property type="match status" value="1"/>
</dbReference>
<dbReference type="GO" id="GO:0003779">
    <property type="term" value="F:actin binding"/>
    <property type="evidence" value="ECO:0007669"/>
    <property type="project" value="UniProtKB-KW"/>
</dbReference>
<evidence type="ECO:0000313" key="22">
    <source>
        <dbReference type="Proteomes" id="UP000547499"/>
    </source>
</evidence>
<feature type="region of interest" description="Disordered" evidence="19">
    <location>
        <begin position="278"/>
        <end position="300"/>
    </location>
</feature>
<dbReference type="GO" id="GO:0030426">
    <property type="term" value="C:growth cone"/>
    <property type="evidence" value="ECO:0007669"/>
    <property type="project" value="UniProtKB-SubCell"/>
</dbReference>
<dbReference type="SMART" id="SM00462">
    <property type="entry name" value="PTB"/>
    <property type="match status" value="1"/>
</dbReference>
<evidence type="ECO:0000256" key="3">
    <source>
        <dbReference type="ARBA" id="ARBA00004632"/>
    </source>
</evidence>
<feature type="domain" description="SH3" evidence="20">
    <location>
        <begin position="512"/>
        <end position="571"/>
    </location>
</feature>
<evidence type="ECO:0000256" key="18">
    <source>
        <dbReference type="PROSITE-ProRule" id="PRU00192"/>
    </source>
</evidence>
<dbReference type="InterPro" id="IPR001452">
    <property type="entry name" value="SH3_domain"/>
</dbReference>
<evidence type="ECO:0000256" key="19">
    <source>
        <dbReference type="SAM" id="MobiDB-lite"/>
    </source>
</evidence>
<dbReference type="InterPro" id="IPR013761">
    <property type="entry name" value="SAM/pointed_sf"/>
</dbReference>
<dbReference type="GO" id="GO:0016301">
    <property type="term" value="F:kinase activity"/>
    <property type="evidence" value="ECO:0007669"/>
    <property type="project" value="UniProtKB-KW"/>
</dbReference>
<dbReference type="PANTHER" id="PTHR12287:SF21">
    <property type="entry name" value="EPIDERMAL GROWTH FACTOR RECEPTOR KINASE SUBSTRATE 8"/>
    <property type="match status" value="1"/>
</dbReference>
<dbReference type="GO" id="GO:0007266">
    <property type="term" value="P:Rho protein signal transduction"/>
    <property type="evidence" value="ECO:0007669"/>
    <property type="project" value="TreeGrafter"/>
</dbReference>
<evidence type="ECO:0000313" key="21">
    <source>
        <dbReference type="EMBL" id="NWT80437.1"/>
    </source>
</evidence>
<keyword evidence="22" id="KW-1185">Reference proteome</keyword>
<dbReference type="Gene3D" id="2.30.30.40">
    <property type="entry name" value="SH3 Domains"/>
    <property type="match status" value="1"/>
</dbReference>
<keyword evidence="14" id="KW-0009">Actin-binding</keyword>
<keyword evidence="9" id="KW-0597">Phosphoprotein</keyword>
<feature type="region of interest" description="Disordered" evidence="19">
    <location>
        <begin position="590"/>
        <end position="619"/>
    </location>
</feature>
<evidence type="ECO:0000256" key="6">
    <source>
        <dbReference type="ARBA" id="ARBA00022443"/>
    </source>
</evidence>
<dbReference type="GO" id="GO:0005938">
    <property type="term" value="C:cell cortex"/>
    <property type="evidence" value="ECO:0007669"/>
    <property type="project" value="UniProtKB-SubCell"/>
</dbReference>
<feature type="region of interest" description="Disordered" evidence="19">
    <location>
        <begin position="787"/>
        <end position="808"/>
    </location>
</feature>
<evidence type="ECO:0000256" key="5">
    <source>
        <dbReference type="ARBA" id="ARBA00006197"/>
    </source>
</evidence>
<comment type="caution">
    <text evidence="21">The sequence shown here is derived from an EMBL/GenBank/DDBJ whole genome shotgun (WGS) entry which is preliminary data.</text>
</comment>
<evidence type="ECO:0000259" key="20">
    <source>
        <dbReference type="PROSITE" id="PS50002"/>
    </source>
</evidence>
<evidence type="ECO:0000256" key="14">
    <source>
        <dbReference type="ARBA" id="ARBA00023203"/>
    </source>
</evidence>
<name>A0A7K5RL25_LANLU</name>
<feature type="non-terminal residue" evidence="21">
    <location>
        <position position="808"/>
    </location>
</feature>
<keyword evidence="15" id="KW-0966">Cell projection</keyword>
<dbReference type="SMART" id="SM00326">
    <property type="entry name" value="SH3"/>
    <property type="match status" value="1"/>
</dbReference>
<evidence type="ECO:0000256" key="11">
    <source>
        <dbReference type="ARBA" id="ARBA00022843"/>
    </source>
</evidence>
<gene>
    <name evidence="21" type="primary">Eps8</name>
    <name evidence="21" type="ORF">LANLUD_R12028</name>
</gene>